<protein>
    <submittedName>
        <fullName evidence="2">BCCT transporter</fullName>
    </submittedName>
</protein>
<evidence type="ECO:0000313" key="3">
    <source>
        <dbReference type="Proteomes" id="UP000011615"/>
    </source>
</evidence>
<sequence length="45" mass="4740">MLSLRLEEFSAIESLAGTMVLPFSLQQDPQASRSQSAAGSPASDD</sequence>
<keyword evidence="3" id="KW-1185">Reference proteome</keyword>
<dbReference type="PATRIC" id="fig|1230457.4.peg.3143"/>
<name>M0C505_9EURY</name>
<dbReference type="EMBL" id="AOIT01000065">
    <property type="protein sequence ID" value="ELZ17402.1"/>
    <property type="molecule type" value="Genomic_DNA"/>
</dbReference>
<accession>M0C505</accession>
<evidence type="ECO:0000256" key="1">
    <source>
        <dbReference type="SAM" id="MobiDB-lite"/>
    </source>
</evidence>
<dbReference type="RefSeq" id="WP_008014598.1">
    <property type="nucleotide sequence ID" value="NZ_AOIT01000065.1"/>
</dbReference>
<reference evidence="2 3" key="1">
    <citation type="journal article" date="2014" name="PLoS Genet.">
        <title>Phylogenetically driven sequencing of extremely halophilic archaea reveals strategies for static and dynamic osmo-response.</title>
        <authorList>
            <person name="Becker E.A."/>
            <person name="Seitzer P.M."/>
            <person name="Tritt A."/>
            <person name="Larsen D."/>
            <person name="Krusor M."/>
            <person name="Yao A.I."/>
            <person name="Wu D."/>
            <person name="Madern D."/>
            <person name="Eisen J.A."/>
            <person name="Darling A.E."/>
            <person name="Facciotti M.T."/>
        </authorList>
    </citation>
    <scope>NUCLEOTIDE SEQUENCE [LARGE SCALE GENOMIC DNA]</scope>
    <source>
        <strain evidence="2 3">JCM 13563</strain>
    </source>
</reference>
<proteinExistence type="predicted"/>
<dbReference type="AlphaFoldDB" id="M0C505"/>
<dbReference type="Proteomes" id="UP000011615">
    <property type="component" value="Unassembled WGS sequence"/>
</dbReference>
<gene>
    <name evidence="2" type="ORF">C476_15660</name>
</gene>
<feature type="region of interest" description="Disordered" evidence="1">
    <location>
        <begin position="26"/>
        <end position="45"/>
    </location>
</feature>
<organism evidence="2 3">
    <name type="scientific">Natrinema limicola JCM 13563</name>
    <dbReference type="NCBI Taxonomy" id="1230457"/>
    <lineage>
        <taxon>Archaea</taxon>
        <taxon>Methanobacteriati</taxon>
        <taxon>Methanobacteriota</taxon>
        <taxon>Stenosarchaea group</taxon>
        <taxon>Halobacteria</taxon>
        <taxon>Halobacteriales</taxon>
        <taxon>Natrialbaceae</taxon>
        <taxon>Natrinema</taxon>
    </lineage>
</organism>
<comment type="caution">
    <text evidence="2">The sequence shown here is derived from an EMBL/GenBank/DDBJ whole genome shotgun (WGS) entry which is preliminary data.</text>
</comment>
<evidence type="ECO:0000313" key="2">
    <source>
        <dbReference type="EMBL" id="ELZ17402.1"/>
    </source>
</evidence>
<feature type="compositionally biased region" description="Polar residues" evidence="1">
    <location>
        <begin position="26"/>
        <end position="38"/>
    </location>
</feature>